<dbReference type="PRINTS" id="PR00412">
    <property type="entry name" value="EPOXHYDRLASE"/>
</dbReference>
<evidence type="ECO:0000313" key="3">
    <source>
        <dbReference type="EMBL" id="KOG89853.1"/>
    </source>
</evidence>
<dbReference type="PANTHER" id="PTHR43433">
    <property type="entry name" value="HYDROLASE, ALPHA/BETA FOLD FAMILY PROTEIN"/>
    <property type="match status" value="1"/>
</dbReference>
<dbReference type="RefSeq" id="WP_030890212.1">
    <property type="nucleotide sequence ID" value="NZ_JBIRHZ010000006.1"/>
</dbReference>
<evidence type="ECO:0000259" key="2">
    <source>
        <dbReference type="Pfam" id="PF12697"/>
    </source>
</evidence>
<dbReference type="PANTHER" id="PTHR43433:SF5">
    <property type="entry name" value="AB HYDROLASE-1 DOMAIN-CONTAINING PROTEIN"/>
    <property type="match status" value="1"/>
</dbReference>
<dbReference type="SUPFAM" id="SSF53474">
    <property type="entry name" value="alpha/beta-Hydrolases"/>
    <property type="match status" value="1"/>
</dbReference>
<dbReference type="InterPro" id="IPR029058">
    <property type="entry name" value="AB_hydrolase_fold"/>
</dbReference>
<dbReference type="EMBL" id="LGUT01001004">
    <property type="protein sequence ID" value="KOG89853.1"/>
    <property type="molecule type" value="Genomic_DNA"/>
</dbReference>
<accession>A0ABR5J8T2</accession>
<dbReference type="Gene3D" id="3.40.50.1820">
    <property type="entry name" value="alpha/beta hydrolase"/>
    <property type="match status" value="1"/>
</dbReference>
<feature type="domain" description="AB hydrolase-1" evidence="2">
    <location>
        <begin position="22"/>
        <end position="258"/>
    </location>
</feature>
<evidence type="ECO:0000256" key="1">
    <source>
        <dbReference type="ARBA" id="ARBA00022559"/>
    </source>
</evidence>
<keyword evidence="3" id="KW-0378">Hydrolase</keyword>
<dbReference type="InterPro" id="IPR000073">
    <property type="entry name" value="AB_hydrolase_1"/>
</dbReference>
<organism evidence="3 4">
    <name type="scientific">Streptomyces varsoviensis</name>
    <dbReference type="NCBI Taxonomy" id="67373"/>
    <lineage>
        <taxon>Bacteria</taxon>
        <taxon>Bacillati</taxon>
        <taxon>Actinomycetota</taxon>
        <taxon>Actinomycetes</taxon>
        <taxon>Kitasatosporales</taxon>
        <taxon>Streptomycetaceae</taxon>
        <taxon>Streptomyces</taxon>
    </lineage>
</organism>
<comment type="caution">
    <text evidence="3">The sequence shown here is derived from an EMBL/GenBank/DDBJ whole genome shotgun (WGS) entry which is preliminary data.</text>
</comment>
<proteinExistence type="predicted"/>
<dbReference type="Proteomes" id="UP000037020">
    <property type="component" value="Unassembled WGS sequence"/>
</dbReference>
<reference evidence="3 4" key="1">
    <citation type="submission" date="2015-07" db="EMBL/GenBank/DDBJ databases">
        <authorList>
            <person name="Ju K.-S."/>
            <person name="Doroghazi J.R."/>
            <person name="Metcalf W.W."/>
        </authorList>
    </citation>
    <scope>NUCLEOTIDE SEQUENCE [LARGE SCALE GENOMIC DNA]</scope>
    <source>
        <strain evidence="3 4">NRRL B-3589</strain>
    </source>
</reference>
<dbReference type="Pfam" id="PF12697">
    <property type="entry name" value="Abhydrolase_6"/>
    <property type="match status" value="1"/>
</dbReference>
<keyword evidence="4" id="KW-1185">Reference proteome</keyword>
<sequence>MPVARINGTTLGYDVYGTGEPVVLVTGTAAPGRVWRSHQVPALRAAGYQTITLDNRGIGPSGPCEEGTTLADLAADVAGLIDHLGAGPCRLVGFSLGAIIVQELLLARPELAAQAVLMATCGRADALISAMAAADVELCDSDVKLPPRYAAYVQAIQNLSPRTLNDEQRLQGWLDIFEMSPVTPAGVRHQLGLQAIADRLAAYRRVRCPCLVIAFRDDLIARPHLGREVADSIPGGSYTEIAGCGHYGYLERPDEVNSAIIDFFARPRRSPARRMP</sequence>
<name>A0ABR5J8T2_9ACTN</name>
<dbReference type="GO" id="GO:0016787">
    <property type="term" value="F:hydrolase activity"/>
    <property type="evidence" value="ECO:0007669"/>
    <property type="project" value="UniProtKB-KW"/>
</dbReference>
<protein>
    <submittedName>
        <fullName evidence="3">Alpha/beta hydrolase</fullName>
    </submittedName>
</protein>
<keyword evidence="1" id="KW-0575">Peroxidase</keyword>
<dbReference type="InterPro" id="IPR050471">
    <property type="entry name" value="AB_hydrolase"/>
</dbReference>
<keyword evidence="1" id="KW-0560">Oxidoreductase</keyword>
<dbReference type="InterPro" id="IPR000639">
    <property type="entry name" value="Epox_hydrolase-like"/>
</dbReference>
<evidence type="ECO:0000313" key="4">
    <source>
        <dbReference type="Proteomes" id="UP000037020"/>
    </source>
</evidence>
<gene>
    <name evidence="3" type="ORF">ADK38_11970</name>
</gene>